<dbReference type="InterPro" id="IPR041492">
    <property type="entry name" value="HAD_2"/>
</dbReference>
<evidence type="ECO:0008006" key="4">
    <source>
        <dbReference type="Google" id="ProtNLM"/>
    </source>
</evidence>
<proteinExistence type="predicted"/>
<feature type="transmembrane region" description="Helical" evidence="1">
    <location>
        <begin position="362"/>
        <end position="388"/>
    </location>
</feature>
<protein>
    <recommendedName>
        <fullName evidence="4">HAD hydrolase, family IA</fullName>
    </recommendedName>
</protein>
<feature type="transmembrane region" description="Helical" evidence="1">
    <location>
        <begin position="400"/>
        <end position="425"/>
    </location>
</feature>
<dbReference type="InterPro" id="IPR023214">
    <property type="entry name" value="HAD_sf"/>
</dbReference>
<organism evidence="2 3">
    <name type="scientific">Eggerthia catenaformis OT 569 = DSM 20559</name>
    <dbReference type="NCBI Taxonomy" id="999415"/>
    <lineage>
        <taxon>Bacteria</taxon>
        <taxon>Bacillati</taxon>
        <taxon>Bacillota</taxon>
        <taxon>Erysipelotrichia</taxon>
        <taxon>Erysipelotrichales</taxon>
        <taxon>Coprobacillaceae</taxon>
        <taxon>Eggerthia</taxon>
    </lineage>
</organism>
<dbReference type="GO" id="GO:0006281">
    <property type="term" value="P:DNA repair"/>
    <property type="evidence" value="ECO:0007669"/>
    <property type="project" value="TreeGrafter"/>
</dbReference>
<keyword evidence="3" id="KW-1185">Reference proteome</keyword>
<keyword evidence="1" id="KW-1133">Transmembrane helix</keyword>
<sequence length="472" mass="55221">MKQSVTDIKLVICDLDGCLLPLNKLRYNFYKNLCKQRHSTITKEEFYKSLGNMYTMYDKLPLNRVISSASLNNRVEKDLFNYLKIKGVTFRDGTLELFEYFRQKNIRVAIFSTHKTSRAIDYLKLAGLFDKADYVIGSDTKLSPLPSREALEFLMERYQVKPENTLTITSVDALLSASYQLNMNSIYFSDLIEPSFFQKELSYCCVHSFFEILNELLFNSYNNYKMFEEVLGLTDDLSFKELKNIKEHLNDVYSDDQEILDIVNKTYAGRIDEMNKEHPRFIFADEQEPIIENEMPQEKTVVVSEPLDEPDISDTDEEKTVSLKPEESDRLSMLVSQVMKEPKEVKEEVIEVKEEKKKQYSFLLSFVYALILSFMIIFIGIIVYTAFIDFFEGGVLDFIRVIYLIYSNVLNFIFAFIFNTIHMVIKVFPKYNDFLNNGIVSSQFCMLIPVYLFNTVIIGLIDYFLFNKEKPL</sequence>
<dbReference type="InterPro" id="IPR023198">
    <property type="entry name" value="PGP-like_dom2"/>
</dbReference>
<keyword evidence="1" id="KW-0472">Membrane</keyword>
<dbReference type="Gene3D" id="3.40.50.1000">
    <property type="entry name" value="HAD superfamily/HAD-like"/>
    <property type="match status" value="1"/>
</dbReference>
<dbReference type="OrthoDB" id="1640171at2"/>
<dbReference type="EMBL" id="AGEJ01000010">
    <property type="protein sequence ID" value="EMD17167.1"/>
    <property type="molecule type" value="Genomic_DNA"/>
</dbReference>
<dbReference type="PANTHER" id="PTHR43434:SF1">
    <property type="entry name" value="PHOSPHOGLYCOLATE PHOSPHATASE"/>
    <property type="match status" value="1"/>
</dbReference>
<dbReference type="InterPro" id="IPR050155">
    <property type="entry name" value="HAD-like_hydrolase_sf"/>
</dbReference>
<dbReference type="SUPFAM" id="SSF56784">
    <property type="entry name" value="HAD-like"/>
    <property type="match status" value="1"/>
</dbReference>
<gene>
    <name evidence="2" type="ORF">HMPREF9943_00538</name>
</gene>
<reference evidence="2 3" key="1">
    <citation type="submission" date="2013-02" db="EMBL/GenBank/DDBJ databases">
        <title>The Genome Sequence of Lactobacillus catenaformis F0143.</title>
        <authorList>
            <consortium name="The Broad Institute Genome Sequencing Platform"/>
            <person name="Earl A."/>
            <person name="Ward D."/>
            <person name="Feldgarden M."/>
            <person name="Gevers D."/>
            <person name="Izard J."/>
            <person name="Blanton J.M."/>
            <person name="Mathney J."/>
            <person name="Dewhirst F.E."/>
            <person name="Young S.K."/>
            <person name="Zeng Q."/>
            <person name="Gargeya S."/>
            <person name="Fitzgerald M."/>
            <person name="Haas B."/>
            <person name="Abouelleil A."/>
            <person name="Alvarado L."/>
            <person name="Arachchi H.M."/>
            <person name="Berlin A."/>
            <person name="Chapman S.B."/>
            <person name="Gearin G."/>
            <person name="Goldberg J."/>
            <person name="Griggs A."/>
            <person name="Gujja S."/>
            <person name="Hansen M."/>
            <person name="Heiman D."/>
            <person name="Howarth C."/>
            <person name="Larimer J."/>
            <person name="Lui A."/>
            <person name="MacDonald P.J.P."/>
            <person name="McCowen C."/>
            <person name="Montmayeur A."/>
            <person name="Murphy C."/>
            <person name="Neiman D."/>
            <person name="Pearson M."/>
            <person name="Priest M."/>
            <person name="Roberts A."/>
            <person name="Saif S."/>
            <person name="Shea T."/>
            <person name="Sisk P."/>
            <person name="Stolte C."/>
            <person name="Sykes S."/>
            <person name="Wortman J."/>
            <person name="Nusbaum C."/>
            <person name="Birren B."/>
        </authorList>
    </citation>
    <scope>NUCLEOTIDE SEQUENCE [LARGE SCALE GENOMIC DNA]</scope>
    <source>
        <strain evidence="2 3">OT 569</strain>
    </source>
</reference>
<dbReference type="PATRIC" id="fig|999415.3.peg.535"/>
<dbReference type="Proteomes" id="UP000011758">
    <property type="component" value="Unassembled WGS sequence"/>
</dbReference>
<keyword evidence="1" id="KW-0812">Transmembrane</keyword>
<dbReference type="RefSeq" id="WP_004801758.1">
    <property type="nucleotide sequence ID" value="NZ_KB446647.1"/>
</dbReference>
<feature type="transmembrane region" description="Helical" evidence="1">
    <location>
        <begin position="446"/>
        <end position="466"/>
    </location>
</feature>
<accession>M2P9X5</accession>
<dbReference type="InterPro" id="IPR036412">
    <property type="entry name" value="HAD-like_sf"/>
</dbReference>
<evidence type="ECO:0000256" key="1">
    <source>
        <dbReference type="SAM" id="Phobius"/>
    </source>
</evidence>
<dbReference type="Pfam" id="PF13419">
    <property type="entry name" value="HAD_2"/>
    <property type="match status" value="1"/>
</dbReference>
<dbReference type="BioCyc" id="ECAT999415-HMP:GTTI-558-MONOMER"/>
<name>M2P9X5_9FIRM</name>
<dbReference type="PANTHER" id="PTHR43434">
    <property type="entry name" value="PHOSPHOGLYCOLATE PHOSPHATASE"/>
    <property type="match status" value="1"/>
</dbReference>
<dbReference type="Gene3D" id="1.10.150.240">
    <property type="entry name" value="Putative phosphatase, domain 2"/>
    <property type="match status" value="1"/>
</dbReference>
<evidence type="ECO:0000313" key="3">
    <source>
        <dbReference type="Proteomes" id="UP000011758"/>
    </source>
</evidence>
<evidence type="ECO:0000313" key="2">
    <source>
        <dbReference type="EMBL" id="EMD17167.1"/>
    </source>
</evidence>
<dbReference type="STRING" id="999415.HMPREF9943_00538"/>
<dbReference type="GO" id="GO:0008967">
    <property type="term" value="F:phosphoglycolate phosphatase activity"/>
    <property type="evidence" value="ECO:0007669"/>
    <property type="project" value="TreeGrafter"/>
</dbReference>
<dbReference type="AlphaFoldDB" id="M2P9X5"/>
<dbReference type="eggNOG" id="COG0637">
    <property type="taxonomic scope" value="Bacteria"/>
</dbReference>
<comment type="caution">
    <text evidence="2">The sequence shown here is derived from an EMBL/GenBank/DDBJ whole genome shotgun (WGS) entry which is preliminary data.</text>
</comment>